<dbReference type="InterPro" id="IPR035965">
    <property type="entry name" value="PAS-like_dom_sf"/>
</dbReference>
<dbReference type="Gene3D" id="3.30.450.20">
    <property type="entry name" value="PAS domain"/>
    <property type="match status" value="1"/>
</dbReference>
<dbReference type="Pfam" id="PF13426">
    <property type="entry name" value="PAS_9"/>
    <property type="match status" value="1"/>
</dbReference>
<gene>
    <name evidence="6" type="ORF">SAMN04488696_1695</name>
</gene>
<dbReference type="CDD" id="cd00130">
    <property type="entry name" value="PAS"/>
    <property type="match status" value="1"/>
</dbReference>
<dbReference type="InterPro" id="IPR001610">
    <property type="entry name" value="PAC"/>
</dbReference>
<dbReference type="PANTHER" id="PTHR44591">
    <property type="entry name" value="STRESS RESPONSE REGULATOR PROTEIN 1"/>
    <property type="match status" value="1"/>
</dbReference>
<reference evidence="7" key="1">
    <citation type="submission" date="2016-10" db="EMBL/GenBank/DDBJ databases">
        <authorList>
            <person name="Varghese N."/>
            <person name="Submissions S."/>
        </authorList>
    </citation>
    <scope>NUCLEOTIDE SEQUENCE [LARGE SCALE GENOMIC DNA]</scope>
    <source>
        <strain evidence="7">Mob M</strain>
    </source>
</reference>
<dbReference type="SUPFAM" id="SSF55785">
    <property type="entry name" value="PYP-like sensor domain (PAS domain)"/>
    <property type="match status" value="1"/>
</dbReference>
<keyword evidence="7" id="KW-1185">Reference proteome</keyword>
<dbReference type="InterPro" id="IPR011006">
    <property type="entry name" value="CheY-like_superfamily"/>
</dbReference>
<dbReference type="InterPro" id="IPR000014">
    <property type="entry name" value="PAS"/>
</dbReference>
<evidence type="ECO:0000313" key="6">
    <source>
        <dbReference type="EMBL" id="SFM57961.1"/>
    </source>
</evidence>
<dbReference type="InterPro" id="IPR001789">
    <property type="entry name" value="Sig_transdc_resp-reg_receiver"/>
</dbReference>
<protein>
    <submittedName>
        <fullName evidence="6">PAS domain S-box-containing protein</fullName>
    </submittedName>
</protein>
<dbReference type="Proteomes" id="UP000198535">
    <property type="component" value="Unassembled WGS sequence"/>
</dbReference>
<feature type="domain" description="Response regulatory" evidence="3">
    <location>
        <begin position="5"/>
        <end position="120"/>
    </location>
</feature>
<evidence type="ECO:0000313" key="7">
    <source>
        <dbReference type="Proteomes" id="UP000198535"/>
    </source>
</evidence>
<dbReference type="SMART" id="SM00086">
    <property type="entry name" value="PAC"/>
    <property type="match status" value="1"/>
</dbReference>
<keyword evidence="1 2" id="KW-0597">Phosphoprotein</keyword>
<dbReference type="Pfam" id="PF00072">
    <property type="entry name" value="Response_reg"/>
    <property type="match status" value="1"/>
</dbReference>
<dbReference type="SMART" id="SM00091">
    <property type="entry name" value="PAS"/>
    <property type="match status" value="1"/>
</dbReference>
<accession>A0A1I4S0K0</accession>
<dbReference type="NCBIfam" id="TIGR00229">
    <property type="entry name" value="sensory_box"/>
    <property type="match status" value="1"/>
</dbReference>
<dbReference type="SMART" id="SM00448">
    <property type="entry name" value="REC"/>
    <property type="match status" value="1"/>
</dbReference>
<dbReference type="GO" id="GO:0000160">
    <property type="term" value="P:phosphorelay signal transduction system"/>
    <property type="evidence" value="ECO:0007669"/>
    <property type="project" value="InterPro"/>
</dbReference>
<dbReference type="PANTHER" id="PTHR44591:SF3">
    <property type="entry name" value="RESPONSE REGULATORY DOMAIN-CONTAINING PROTEIN"/>
    <property type="match status" value="1"/>
</dbReference>
<evidence type="ECO:0000256" key="1">
    <source>
        <dbReference type="ARBA" id="ARBA00022553"/>
    </source>
</evidence>
<dbReference type="Gene3D" id="3.40.50.2300">
    <property type="match status" value="1"/>
</dbReference>
<evidence type="ECO:0000256" key="2">
    <source>
        <dbReference type="PROSITE-ProRule" id="PRU00169"/>
    </source>
</evidence>
<dbReference type="InterPro" id="IPR000700">
    <property type="entry name" value="PAS-assoc_C"/>
</dbReference>
<dbReference type="EMBL" id="FOUJ01000003">
    <property type="protein sequence ID" value="SFM57961.1"/>
    <property type="molecule type" value="Genomic_DNA"/>
</dbReference>
<dbReference type="OrthoDB" id="2830at2157"/>
<dbReference type="CDD" id="cd17534">
    <property type="entry name" value="REC_DC-like"/>
    <property type="match status" value="1"/>
</dbReference>
<name>A0A1I4S0K0_9EURY</name>
<feature type="domain" description="PAS" evidence="4">
    <location>
        <begin position="133"/>
        <end position="206"/>
    </location>
</feature>
<dbReference type="STRING" id="487685.SAMN04488696_1695"/>
<sequence length="269" mass="30462">MTKEKIMIVEDEQIVALDIKDSLEHFGYSVPCMASSGEEAIRSIDKCAPDLILMDIVLKGKIDGVEAAKAIHEKHDIPVIYLTAYSDEKTLQRAKLTEPFGHILKPFDERELRTNIEIALYKREKEKEKLFDHEKWINSLLNNFADAIISTDKDGIIKYMNPLAQALTGYSKEEALGSDISSIFKVICEDSGKCARDPSKKVLQEGAFFGLDENTILISRDNTRIPLDVIGSPITNQRNEIIGTVIVFYDITDRKKVERSFHNYDIAYS</sequence>
<dbReference type="PROSITE" id="PS50112">
    <property type="entry name" value="PAS"/>
    <property type="match status" value="1"/>
</dbReference>
<evidence type="ECO:0000259" key="4">
    <source>
        <dbReference type="PROSITE" id="PS50112"/>
    </source>
</evidence>
<feature type="domain" description="PAC" evidence="5">
    <location>
        <begin position="211"/>
        <end position="263"/>
    </location>
</feature>
<dbReference type="PROSITE" id="PS50110">
    <property type="entry name" value="RESPONSE_REGULATORY"/>
    <property type="match status" value="1"/>
</dbReference>
<evidence type="ECO:0000259" key="5">
    <source>
        <dbReference type="PROSITE" id="PS50113"/>
    </source>
</evidence>
<dbReference type="InterPro" id="IPR050595">
    <property type="entry name" value="Bact_response_regulator"/>
</dbReference>
<proteinExistence type="predicted"/>
<feature type="modified residue" description="4-aspartylphosphate" evidence="2">
    <location>
        <position position="55"/>
    </location>
</feature>
<organism evidence="6 7">
    <name type="scientific">Methanolobus profundi</name>
    <dbReference type="NCBI Taxonomy" id="487685"/>
    <lineage>
        <taxon>Archaea</taxon>
        <taxon>Methanobacteriati</taxon>
        <taxon>Methanobacteriota</taxon>
        <taxon>Stenosarchaea group</taxon>
        <taxon>Methanomicrobia</taxon>
        <taxon>Methanosarcinales</taxon>
        <taxon>Methanosarcinaceae</taxon>
        <taxon>Methanolobus</taxon>
    </lineage>
</organism>
<dbReference type="PROSITE" id="PS50113">
    <property type="entry name" value="PAC"/>
    <property type="match status" value="1"/>
</dbReference>
<dbReference type="SUPFAM" id="SSF52172">
    <property type="entry name" value="CheY-like"/>
    <property type="match status" value="1"/>
</dbReference>
<evidence type="ECO:0000259" key="3">
    <source>
        <dbReference type="PROSITE" id="PS50110"/>
    </source>
</evidence>
<dbReference type="RefSeq" id="WP_091935995.1">
    <property type="nucleotide sequence ID" value="NZ_FOUJ01000003.1"/>
</dbReference>
<dbReference type="AlphaFoldDB" id="A0A1I4S0K0"/>